<keyword evidence="1" id="KW-0812">Transmembrane</keyword>
<protein>
    <submittedName>
        <fullName evidence="2">CG13607</fullName>
    </submittedName>
</protein>
<keyword evidence="1" id="KW-0472">Membrane</keyword>
<dbReference type="Proteomes" id="UP000494163">
    <property type="component" value="Chromosome 3R"/>
</dbReference>
<accession>A0A0M4F6R2</accession>
<gene>
    <name evidence="2" type="ORF">Dbus_chr3Rg2182</name>
</gene>
<dbReference type="EMBL" id="CP012526">
    <property type="protein sequence ID" value="ALC47432.1"/>
    <property type="molecule type" value="Genomic_DNA"/>
</dbReference>
<dbReference type="OrthoDB" id="186626at2759"/>
<dbReference type="AlphaFoldDB" id="A0A0M4F6R2"/>
<evidence type="ECO:0000313" key="3">
    <source>
        <dbReference type="Proteomes" id="UP000494163"/>
    </source>
</evidence>
<feature type="transmembrane region" description="Helical" evidence="1">
    <location>
        <begin position="106"/>
        <end position="129"/>
    </location>
</feature>
<evidence type="ECO:0000256" key="1">
    <source>
        <dbReference type="SAM" id="Phobius"/>
    </source>
</evidence>
<dbReference type="OMA" id="LFVYWDP"/>
<sequence>MSQTLDDLLMRQEHARKLRLVTRAKFRRINSLDRIPEHPSQDESEEEQPHRHFVTLRRQRTADGSLLRSHVPAAAPETASANSSRGSLLLFGPQLLMRLLMTLVRYILYIPLSIAAPSFWLSALLWIFWKLLRVPIALFKWLLADDEQQEQPQLQRRQRTVLLSCGSSIQTLHLARNFYGSGARVVVFEFEGLFGLARFSTSVDKFYVVPRPSSSNAEQYIAALCHIVRKERPTVYVPVAATSPAYYDALAKPHLELLGCASFVPSVQETQQLDDCLQLFQRCEAQRIALPAHLVITAREQLQQLYEREFVGGYRHILMACGMQGVMERHKYILPSRRSELQKFNQHEISEQQPWLLVRDQPGYHHYVTCTTVKDSQVVANVSCRVEQRTKNFIPVQREDEAQIELWLRSFFAKMRFQRSINGHISFRLAKSPKHGGQFVPLGVRLGVALPYICHNRSHAQVLCRAIKCMCIHRRGVDLQQQQPQQELSWSWSWSTLERSTSTAPLDKREALFAYWDPLPYCAYYHFQLPLESVKLFLQRRNRGETKSLSPRIAAPVH</sequence>
<keyword evidence="1" id="KW-1133">Transmembrane helix</keyword>
<name>A0A0M4F6R2_DROBS</name>
<proteinExistence type="predicted"/>
<reference evidence="2 3" key="1">
    <citation type="submission" date="2015-08" db="EMBL/GenBank/DDBJ databases">
        <title>Ancestral chromatin configuration constrains chromatin evolution on differentiating sex chromosomes in Drosophila.</title>
        <authorList>
            <person name="Zhou Q."/>
            <person name="Bachtrog D."/>
        </authorList>
    </citation>
    <scope>NUCLEOTIDE SEQUENCE [LARGE SCALE GENOMIC DNA]</scope>
    <source>
        <tissue evidence="2">Whole larvae</tissue>
    </source>
</reference>
<organism evidence="2 3">
    <name type="scientific">Drosophila busckii</name>
    <name type="common">Fruit fly</name>
    <dbReference type="NCBI Taxonomy" id="30019"/>
    <lineage>
        <taxon>Eukaryota</taxon>
        <taxon>Metazoa</taxon>
        <taxon>Ecdysozoa</taxon>
        <taxon>Arthropoda</taxon>
        <taxon>Hexapoda</taxon>
        <taxon>Insecta</taxon>
        <taxon>Pterygota</taxon>
        <taxon>Neoptera</taxon>
        <taxon>Endopterygota</taxon>
        <taxon>Diptera</taxon>
        <taxon>Brachycera</taxon>
        <taxon>Muscomorpha</taxon>
        <taxon>Ephydroidea</taxon>
        <taxon>Drosophilidae</taxon>
        <taxon>Drosophila</taxon>
    </lineage>
</organism>
<dbReference type="Gene3D" id="3.40.50.20">
    <property type="match status" value="1"/>
</dbReference>
<keyword evidence="3" id="KW-1185">Reference proteome</keyword>
<evidence type="ECO:0000313" key="2">
    <source>
        <dbReference type="EMBL" id="ALC47432.1"/>
    </source>
</evidence>